<dbReference type="AlphaFoldDB" id="A0A6A6PCP9"/>
<organism evidence="1 2">
    <name type="scientific">Lineolata rhizophorae</name>
    <dbReference type="NCBI Taxonomy" id="578093"/>
    <lineage>
        <taxon>Eukaryota</taxon>
        <taxon>Fungi</taxon>
        <taxon>Dikarya</taxon>
        <taxon>Ascomycota</taxon>
        <taxon>Pezizomycotina</taxon>
        <taxon>Dothideomycetes</taxon>
        <taxon>Dothideomycetes incertae sedis</taxon>
        <taxon>Lineolatales</taxon>
        <taxon>Lineolataceae</taxon>
        <taxon>Lineolata</taxon>
    </lineage>
</organism>
<reference evidence="1" key="1">
    <citation type="journal article" date="2020" name="Stud. Mycol.">
        <title>101 Dothideomycetes genomes: a test case for predicting lifestyles and emergence of pathogens.</title>
        <authorList>
            <person name="Haridas S."/>
            <person name="Albert R."/>
            <person name="Binder M."/>
            <person name="Bloem J."/>
            <person name="Labutti K."/>
            <person name="Salamov A."/>
            <person name="Andreopoulos B."/>
            <person name="Baker S."/>
            <person name="Barry K."/>
            <person name="Bills G."/>
            <person name="Bluhm B."/>
            <person name="Cannon C."/>
            <person name="Castanera R."/>
            <person name="Culley D."/>
            <person name="Daum C."/>
            <person name="Ezra D."/>
            <person name="Gonzalez J."/>
            <person name="Henrissat B."/>
            <person name="Kuo A."/>
            <person name="Liang C."/>
            <person name="Lipzen A."/>
            <person name="Lutzoni F."/>
            <person name="Magnuson J."/>
            <person name="Mondo S."/>
            <person name="Nolan M."/>
            <person name="Ohm R."/>
            <person name="Pangilinan J."/>
            <person name="Park H.-J."/>
            <person name="Ramirez L."/>
            <person name="Alfaro M."/>
            <person name="Sun H."/>
            <person name="Tritt A."/>
            <person name="Yoshinaga Y."/>
            <person name="Zwiers L.-H."/>
            <person name="Turgeon B."/>
            <person name="Goodwin S."/>
            <person name="Spatafora J."/>
            <person name="Crous P."/>
            <person name="Grigoriev I."/>
        </authorList>
    </citation>
    <scope>NUCLEOTIDE SEQUENCE</scope>
    <source>
        <strain evidence="1">ATCC 16933</strain>
    </source>
</reference>
<name>A0A6A6PCP9_9PEZI</name>
<protein>
    <submittedName>
        <fullName evidence="1">Uncharacterized protein</fullName>
    </submittedName>
</protein>
<accession>A0A6A6PCP9</accession>
<gene>
    <name evidence="1" type="ORF">BDY21DRAFT_91942</name>
</gene>
<dbReference type="Proteomes" id="UP000799766">
    <property type="component" value="Unassembled WGS sequence"/>
</dbReference>
<proteinExistence type="predicted"/>
<sequence length="250" mass="27748">MFWTWGASVCKRRAACSKLLASCFTAVRLGCSVLSVRAARSLPAPGIRLPQPRLRGHPSWNARIWAGRKPHPKASPYFQFYLPILLSKRHEQSHQTSQYVLSGPTCHHLSRRAEARRDGRTPHVPPQIVERPNPRISQRKQEAYFPIRQRGAPSARADCEKGCKPRGCSAFPRSPELPLALPCRTAGSELASQNMRAAVVGCRRCWRALRVAVMCVLLVSAGPASIGVAARTLCEQWPGEGAERISWQLC</sequence>
<evidence type="ECO:0000313" key="2">
    <source>
        <dbReference type="Proteomes" id="UP000799766"/>
    </source>
</evidence>
<keyword evidence="2" id="KW-1185">Reference proteome</keyword>
<evidence type="ECO:0000313" key="1">
    <source>
        <dbReference type="EMBL" id="KAF2461650.1"/>
    </source>
</evidence>
<dbReference type="EMBL" id="MU001671">
    <property type="protein sequence ID" value="KAF2461650.1"/>
    <property type="molecule type" value="Genomic_DNA"/>
</dbReference>